<dbReference type="Gene3D" id="3.40.50.1820">
    <property type="entry name" value="alpha/beta hydrolase"/>
    <property type="match status" value="1"/>
</dbReference>
<gene>
    <name evidence="2" type="ORF">PPACK8108_LOCUS11973</name>
</gene>
<proteinExistence type="predicted"/>
<feature type="region of interest" description="Disordered" evidence="1">
    <location>
        <begin position="33"/>
        <end position="52"/>
    </location>
</feature>
<dbReference type="AlphaFoldDB" id="A0AAV0B1I3"/>
<evidence type="ECO:0000313" key="2">
    <source>
        <dbReference type="EMBL" id="CAH7676870.1"/>
    </source>
</evidence>
<organism evidence="2 3">
    <name type="scientific">Phakopsora pachyrhizi</name>
    <name type="common">Asian soybean rust disease fungus</name>
    <dbReference type="NCBI Taxonomy" id="170000"/>
    <lineage>
        <taxon>Eukaryota</taxon>
        <taxon>Fungi</taxon>
        <taxon>Dikarya</taxon>
        <taxon>Basidiomycota</taxon>
        <taxon>Pucciniomycotina</taxon>
        <taxon>Pucciniomycetes</taxon>
        <taxon>Pucciniales</taxon>
        <taxon>Phakopsoraceae</taxon>
        <taxon>Phakopsora</taxon>
    </lineage>
</organism>
<reference evidence="2" key="1">
    <citation type="submission" date="2022-06" db="EMBL/GenBank/DDBJ databases">
        <authorList>
            <consortium name="SYNGENTA / RWTH Aachen University"/>
        </authorList>
    </citation>
    <scope>NUCLEOTIDE SEQUENCE</scope>
</reference>
<dbReference type="EMBL" id="CALTRL010002828">
    <property type="protein sequence ID" value="CAH7676870.1"/>
    <property type="molecule type" value="Genomic_DNA"/>
</dbReference>
<keyword evidence="3" id="KW-1185">Reference proteome</keyword>
<dbReference type="InterPro" id="IPR029058">
    <property type="entry name" value="AB_hydrolase_fold"/>
</dbReference>
<name>A0AAV0B1I3_PHAPC</name>
<accession>A0AAV0B1I3</accession>
<evidence type="ECO:0000313" key="3">
    <source>
        <dbReference type="Proteomes" id="UP001153365"/>
    </source>
</evidence>
<dbReference type="Proteomes" id="UP001153365">
    <property type="component" value="Unassembled WGS sequence"/>
</dbReference>
<protein>
    <submittedName>
        <fullName evidence="2">Uncharacterized protein</fullName>
    </submittedName>
</protein>
<sequence>MLGYNGIEILVNKALLKVMEQVDGCDLILNKGDKEKTKSKHSSNKEGRLLSNEGLDEDEERLDWVLKVLERYQITLEKVGVEVYIASVPATASIQSRANKLQEFIKKHLSKKKNQSDRPLDGLD</sequence>
<evidence type="ECO:0000256" key="1">
    <source>
        <dbReference type="SAM" id="MobiDB-lite"/>
    </source>
</evidence>
<comment type="caution">
    <text evidence="2">The sequence shown here is derived from an EMBL/GenBank/DDBJ whole genome shotgun (WGS) entry which is preliminary data.</text>
</comment>